<evidence type="ECO:0000313" key="2">
    <source>
        <dbReference type="EMBL" id="TDY66740.1"/>
    </source>
</evidence>
<organism evidence="2 3">
    <name type="scientific">Leptospira meyeri</name>
    <dbReference type="NCBI Taxonomy" id="29508"/>
    <lineage>
        <taxon>Bacteria</taxon>
        <taxon>Pseudomonadati</taxon>
        <taxon>Spirochaetota</taxon>
        <taxon>Spirochaetia</taxon>
        <taxon>Leptospirales</taxon>
        <taxon>Leptospiraceae</taxon>
        <taxon>Leptospira</taxon>
    </lineage>
</organism>
<dbReference type="CDD" id="cd00093">
    <property type="entry name" value="HTH_XRE"/>
    <property type="match status" value="1"/>
</dbReference>
<dbReference type="OrthoDB" id="8690238at2"/>
<evidence type="ECO:0000259" key="1">
    <source>
        <dbReference type="PROSITE" id="PS50943"/>
    </source>
</evidence>
<proteinExistence type="predicted"/>
<dbReference type="PROSITE" id="PS50943">
    <property type="entry name" value="HTH_CROC1"/>
    <property type="match status" value="1"/>
</dbReference>
<dbReference type="AlphaFoldDB" id="A0A4R8MN41"/>
<gene>
    <name evidence="2" type="ORF">CLV96_3850</name>
</gene>
<dbReference type="SUPFAM" id="SSF47413">
    <property type="entry name" value="lambda repressor-like DNA-binding domains"/>
    <property type="match status" value="1"/>
</dbReference>
<keyword evidence="3" id="KW-1185">Reference proteome</keyword>
<accession>A0A4R8MN41</accession>
<dbReference type="InterPro" id="IPR010982">
    <property type="entry name" value="Lambda_DNA-bd_dom_sf"/>
</dbReference>
<dbReference type="RefSeq" id="WP_004788098.1">
    <property type="nucleotide sequence ID" value="NZ_SORO01000005.1"/>
</dbReference>
<dbReference type="SMART" id="SM00530">
    <property type="entry name" value="HTH_XRE"/>
    <property type="match status" value="1"/>
</dbReference>
<dbReference type="InterPro" id="IPR001387">
    <property type="entry name" value="Cro/C1-type_HTH"/>
</dbReference>
<dbReference type="Pfam" id="PF01381">
    <property type="entry name" value="HTH_3"/>
    <property type="match status" value="1"/>
</dbReference>
<dbReference type="GeneID" id="79829106"/>
<evidence type="ECO:0000313" key="3">
    <source>
        <dbReference type="Proteomes" id="UP000294684"/>
    </source>
</evidence>
<comment type="caution">
    <text evidence="2">The sequence shown here is derived from an EMBL/GenBank/DDBJ whole genome shotgun (WGS) entry which is preliminary data.</text>
</comment>
<name>A0A4R8MN41_LEPME</name>
<protein>
    <submittedName>
        <fullName evidence="2">Helix-turn-helix protein</fullName>
    </submittedName>
</protein>
<dbReference type="GO" id="GO:0003677">
    <property type="term" value="F:DNA binding"/>
    <property type="evidence" value="ECO:0007669"/>
    <property type="project" value="InterPro"/>
</dbReference>
<sequence>MKITRTYSRLAKEAGAFLGKEIQLARKEKAWSEQTLAERIGISRTTLQKIEAGDMTVAIGLALEAAVILGIPLFASESPTLSQSIQTASDKLTLMPKRIRTKTKKVKDDF</sequence>
<reference evidence="2 3" key="1">
    <citation type="submission" date="2019-03" db="EMBL/GenBank/DDBJ databases">
        <title>Genomic Encyclopedia of Archaeal and Bacterial Type Strains, Phase II (KMG-II): from individual species to whole genera.</title>
        <authorList>
            <person name="Goeker M."/>
        </authorList>
    </citation>
    <scope>NUCLEOTIDE SEQUENCE [LARGE SCALE GENOMIC DNA]</scope>
    <source>
        <strain evidence="2 3">DSM 21537</strain>
    </source>
</reference>
<dbReference type="EMBL" id="SORO01000005">
    <property type="protein sequence ID" value="TDY66740.1"/>
    <property type="molecule type" value="Genomic_DNA"/>
</dbReference>
<dbReference type="STRING" id="1193051.LEP1GSC017_0389"/>
<dbReference type="Proteomes" id="UP000294684">
    <property type="component" value="Unassembled WGS sequence"/>
</dbReference>
<dbReference type="Gene3D" id="1.10.260.40">
    <property type="entry name" value="lambda repressor-like DNA-binding domains"/>
    <property type="match status" value="1"/>
</dbReference>
<feature type="domain" description="HTH cro/C1-type" evidence="1">
    <location>
        <begin position="22"/>
        <end position="81"/>
    </location>
</feature>